<evidence type="ECO:0000313" key="4">
    <source>
        <dbReference type="Proteomes" id="UP001054902"/>
    </source>
</evidence>
<dbReference type="AlphaFoldDB" id="A0AAD3CRS0"/>
<gene>
    <name evidence="3" type="ORF">CTEN210_07439</name>
</gene>
<comment type="caution">
    <text evidence="3">The sequence shown here is derived from an EMBL/GenBank/DDBJ whole genome shotgun (WGS) entry which is preliminary data.</text>
</comment>
<dbReference type="InterPro" id="IPR005031">
    <property type="entry name" value="COQ10_START"/>
</dbReference>
<dbReference type="PANTHER" id="PTHR34060:SF1">
    <property type="entry name" value="POLYKETIDE CYCLASE _ DEHYDRASE AND LIPID TRANSPORT PROTEIN"/>
    <property type="match status" value="1"/>
</dbReference>
<dbReference type="PANTHER" id="PTHR34060">
    <property type="entry name" value="POLYKETIDE CYCLASE / DEHYDRASE AND LIPID TRANSPORT PROTEIN"/>
    <property type="match status" value="1"/>
</dbReference>
<dbReference type="EMBL" id="BLLK01000045">
    <property type="protein sequence ID" value="GFH50963.1"/>
    <property type="molecule type" value="Genomic_DNA"/>
</dbReference>
<sequence>MKANQLALFCLLSHVDAFTTISPTKHSSGNIYTPLTRTTGRKHSYWNISSKSSDSETSENEKRSKIRERMSSLAKRIVKKPIAAVAPQAIAEIITDATYNTVDMVLDEVNNANSSLKKLNFSDIIDKEAKMESDTMIALDTIALAKTTAADAFATAESAIEETEEALKRSKSALALCRIRVAKAIAIAEKSAYQANIASQKATALATSAAITASSSNTESEITASSTDITETQIESNNIDVSSLSYEDVDYQQSEMQPPFIGEDQCLVPGEAIVRVEKATDNSRRIFAGIDIMASVDDIWNILTDYDNLQRVVPNLVVNEVVELYEGEKNAGLDYVIDPNIKSEEQCRALSTKMKGAKLKQVGGAKVVGINFSAQVTLEVREWPNGMPDFFHFSEDVYEGISRSEREKMERKRKLERYHFPRPFAISKLPTKDISMQSVENDDGEFRLYQGVWRMQPLPGCAPDGGAAMRLTYAVEISPRPYLPVALVEGRISNDLANNLRAIRDYVSDE</sequence>
<dbReference type="Proteomes" id="UP001054902">
    <property type="component" value="Unassembled WGS sequence"/>
</dbReference>
<accession>A0AAD3CRS0</accession>
<dbReference type="Gene3D" id="3.30.530.20">
    <property type="match status" value="1"/>
</dbReference>
<protein>
    <recommendedName>
        <fullName evidence="2">Coenzyme Q-binding protein COQ10 START domain-containing protein</fullName>
    </recommendedName>
</protein>
<reference evidence="3 4" key="1">
    <citation type="journal article" date="2021" name="Sci. Rep.">
        <title>The genome of the diatom Chaetoceros tenuissimus carries an ancient integrated fragment of an extant virus.</title>
        <authorList>
            <person name="Hongo Y."/>
            <person name="Kimura K."/>
            <person name="Takaki Y."/>
            <person name="Yoshida Y."/>
            <person name="Baba S."/>
            <person name="Kobayashi G."/>
            <person name="Nagasaki K."/>
            <person name="Hano T."/>
            <person name="Tomaru Y."/>
        </authorList>
    </citation>
    <scope>NUCLEOTIDE SEQUENCE [LARGE SCALE GENOMIC DNA]</scope>
    <source>
        <strain evidence="3 4">NIES-3715</strain>
    </source>
</reference>
<evidence type="ECO:0000256" key="1">
    <source>
        <dbReference type="SAM" id="SignalP"/>
    </source>
</evidence>
<keyword evidence="1" id="KW-0732">Signal</keyword>
<evidence type="ECO:0000313" key="3">
    <source>
        <dbReference type="EMBL" id="GFH50963.1"/>
    </source>
</evidence>
<keyword evidence="4" id="KW-1185">Reference proteome</keyword>
<evidence type="ECO:0000259" key="2">
    <source>
        <dbReference type="Pfam" id="PF03364"/>
    </source>
</evidence>
<dbReference type="Pfam" id="PF03364">
    <property type="entry name" value="Polyketide_cyc"/>
    <property type="match status" value="1"/>
</dbReference>
<organism evidence="3 4">
    <name type="scientific">Chaetoceros tenuissimus</name>
    <dbReference type="NCBI Taxonomy" id="426638"/>
    <lineage>
        <taxon>Eukaryota</taxon>
        <taxon>Sar</taxon>
        <taxon>Stramenopiles</taxon>
        <taxon>Ochrophyta</taxon>
        <taxon>Bacillariophyta</taxon>
        <taxon>Coscinodiscophyceae</taxon>
        <taxon>Chaetocerotophycidae</taxon>
        <taxon>Chaetocerotales</taxon>
        <taxon>Chaetocerotaceae</taxon>
        <taxon>Chaetoceros</taxon>
    </lineage>
</organism>
<proteinExistence type="predicted"/>
<dbReference type="InterPro" id="IPR023393">
    <property type="entry name" value="START-like_dom_sf"/>
</dbReference>
<name>A0AAD3CRS0_9STRA</name>
<feature type="signal peptide" evidence="1">
    <location>
        <begin position="1"/>
        <end position="17"/>
    </location>
</feature>
<feature type="chain" id="PRO_5042021545" description="Coenzyme Q-binding protein COQ10 START domain-containing protein" evidence="1">
    <location>
        <begin position="18"/>
        <end position="510"/>
    </location>
</feature>
<feature type="domain" description="Coenzyme Q-binding protein COQ10 START" evidence="2">
    <location>
        <begin position="294"/>
        <end position="503"/>
    </location>
</feature>